<keyword evidence="1" id="KW-0472">Membrane</keyword>
<dbReference type="InterPro" id="IPR011453">
    <property type="entry name" value="DUF1559"/>
</dbReference>
<evidence type="ECO:0000256" key="1">
    <source>
        <dbReference type="SAM" id="Phobius"/>
    </source>
</evidence>
<evidence type="ECO:0000313" key="4">
    <source>
        <dbReference type="Proteomes" id="UP000318437"/>
    </source>
</evidence>
<keyword evidence="4" id="KW-1185">Reference proteome</keyword>
<reference evidence="3 4" key="1">
    <citation type="submission" date="2019-02" db="EMBL/GenBank/DDBJ databases">
        <title>Deep-cultivation of Planctomycetes and their phenomic and genomic characterization uncovers novel biology.</title>
        <authorList>
            <person name="Wiegand S."/>
            <person name="Jogler M."/>
            <person name="Boedeker C."/>
            <person name="Pinto D."/>
            <person name="Vollmers J."/>
            <person name="Rivas-Marin E."/>
            <person name="Kohn T."/>
            <person name="Peeters S.H."/>
            <person name="Heuer A."/>
            <person name="Rast P."/>
            <person name="Oberbeckmann S."/>
            <person name="Bunk B."/>
            <person name="Jeske O."/>
            <person name="Meyerdierks A."/>
            <person name="Storesund J.E."/>
            <person name="Kallscheuer N."/>
            <person name="Luecker S."/>
            <person name="Lage O.M."/>
            <person name="Pohl T."/>
            <person name="Merkel B.J."/>
            <person name="Hornburger P."/>
            <person name="Mueller R.-W."/>
            <person name="Bruemmer F."/>
            <person name="Labrenz M."/>
            <person name="Spormann A.M."/>
            <person name="Op Den Camp H."/>
            <person name="Overmann J."/>
            <person name="Amann R."/>
            <person name="Jetten M.S.M."/>
            <person name="Mascher T."/>
            <person name="Medema M.H."/>
            <person name="Devos D.P."/>
            <person name="Kaster A.-K."/>
            <person name="Ovreas L."/>
            <person name="Rohde M."/>
            <person name="Galperin M.Y."/>
            <person name="Jogler C."/>
        </authorList>
    </citation>
    <scope>NUCLEOTIDE SEQUENCE [LARGE SCALE GENOMIC DNA]</scope>
    <source>
        <strain evidence="3 4">Pla144</strain>
    </source>
</reference>
<dbReference type="AlphaFoldDB" id="A0A5C6CXJ9"/>
<dbReference type="Pfam" id="PF07596">
    <property type="entry name" value="SBP_bac_10"/>
    <property type="match status" value="1"/>
</dbReference>
<dbReference type="InterPro" id="IPR012902">
    <property type="entry name" value="N_methyl_site"/>
</dbReference>
<dbReference type="InterPro" id="IPR045584">
    <property type="entry name" value="Pilin-like"/>
</dbReference>
<dbReference type="InterPro" id="IPR027558">
    <property type="entry name" value="Pre_pil_HX9DG_C"/>
</dbReference>
<dbReference type="Pfam" id="PF07963">
    <property type="entry name" value="N_methyl"/>
    <property type="match status" value="1"/>
</dbReference>
<feature type="transmembrane region" description="Helical" evidence="1">
    <location>
        <begin position="28"/>
        <end position="52"/>
    </location>
</feature>
<evidence type="ECO:0000313" key="3">
    <source>
        <dbReference type="EMBL" id="TWU29260.1"/>
    </source>
</evidence>
<organism evidence="3 4">
    <name type="scientific">Bythopirellula polymerisocia</name>
    <dbReference type="NCBI Taxonomy" id="2528003"/>
    <lineage>
        <taxon>Bacteria</taxon>
        <taxon>Pseudomonadati</taxon>
        <taxon>Planctomycetota</taxon>
        <taxon>Planctomycetia</taxon>
        <taxon>Pirellulales</taxon>
        <taxon>Lacipirellulaceae</taxon>
        <taxon>Bythopirellula</taxon>
    </lineage>
</organism>
<dbReference type="EMBL" id="SJPS01000001">
    <property type="protein sequence ID" value="TWU29260.1"/>
    <property type="molecule type" value="Genomic_DNA"/>
</dbReference>
<keyword evidence="1" id="KW-0812">Transmembrane</keyword>
<dbReference type="PANTHER" id="PTHR30093:SF2">
    <property type="entry name" value="TYPE II SECRETION SYSTEM PROTEIN H"/>
    <property type="match status" value="1"/>
</dbReference>
<protein>
    <submittedName>
        <fullName evidence="3">Type II secretion system protein G</fullName>
    </submittedName>
</protein>
<dbReference type="PANTHER" id="PTHR30093">
    <property type="entry name" value="GENERAL SECRETION PATHWAY PROTEIN G"/>
    <property type="match status" value="1"/>
</dbReference>
<dbReference type="Gene3D" id="3.30.700.10">
    <property type="entry name" value="Glycoprotein, Type 4 Pilin"/>
    <property type="match status" value="1"/>
</dbReference>
<keyword evidence="1" id="KW-1133">Transmembrane helix</keyword>
<feature type="domain" description="DUF1559" evidence="2">
    <location>
        <begin position="53"/>
        <end position="357"/>
    </location>
</feature>
<dbReference type="RefSeq" id="WP_146447315.1">
    <property type="nucleotide sequence ID" value="NZ_SJPS01000001.1"/>
</dbReference>
<comment type="caution">
    <text evidence="3">The sequence shown here is derived from an EMBL/GenBank/DDBJ whole genome shotgun (WGS) entry which is preliminary data.</text>
</comment>
<sequence>MSRGGQDKSLGAEVRIVLWQCSSIKQKAFTLVELLVVIAIIGVLVALLLPAVQAAREAARRTQCQNNMKNVALAMMTYESTKKSYPAPAYMVPNGPAQNTLVDNVLYTNWLIELLPQLELANLYDRIDAKWNVASAANSKRITDSASTTPNDVEEIATEISVLLCPSDNGRGNPFVGGLNNLTWARCNYGLNAYQYWGNNDNNRIASGNNAASGSKLADFLDYNIGMGPVDSKGFALKRISDGLSNTIMIGEMRVGLSPRDRRGVWAMGMCGSSFHCRHASDVLGAVNSCGGSDDDVQGATDIIADVGEATLRAECMMPDSSVNASGESVVRSVHIGGAFVAMADASVRFISDFIDSGNITGGACIGCSNPNDILQQNFGVWQRLNVSTDGMVSGIIE</sequence>
<dbReference type="NCBIfam" id="TIGR04294">
    <property type="entry name" value="pre_pil_HX9DG"/>
    <property type="match status" value="1"/>
</dbReference>
<proteinExistence type="predicted"/>
<dbReference type="Proteomes" id="UP000318437">
    <property type="component" value="Unassembled WGS sequence"/>
</dbReference>
<dbReference type="SUPFAM" id="SSF54523">
    <property type="entry name" value="Pili subunits"/>
    <property type="match status" value="1"/>
</dbReference>
<dbReference type="OrthoDB" id="275178at2"/>
<name>A0A5C6CXJ9_9BACT</name>
<evidence type="ECO:0000259" key="2">
    <source>
        <dbReference type="Pfam" id="PF07596"/>
    </source>
</evidence>
<gene>
    <name evidence="3" type="primary">xcpT_1</name>
    <name evidence="3" type="ORF">Pla144_00360</name>
</gene>
<dbReference type="NCBIfam" id="TIGR02532">
    <property type="entry name" value="IV_pilin_GFxxxE"/>
    <property type="match status" value="1"/>
</dbReference>
<accession>A0A5C6CXJ9</accession>